<comment type="caution">
    <text evidence="3">The sequence shown here is derived from an EMBL/GenBank/DDBJ whole genome shotgun (WGS) entry which is preliminary data.</text>
</comment>
<feature type="region of interest" description="Disordered" evidence="1">
    <location>
        <begin position="1"/>
        <end position="27"/>
    </location>
</feature>
<keyword evidence="4" id="KW-1185">Reference proteome</keyword>
<evidence type="ECO:0000313" key="4">
    <source>
        <dbReference type="Proteomes" id="UP001054837"/>
    </source>
</evidence>
<keyword evidence="2" id="KW-1133">Transmembrane helix</keyword>
<dbReference type="Proteomes" id="UP001054837">
    <property type="component" value="Unassembled WGS sequence"/>
</dbReference>
<dbReference type="EMBL" id="BPLQ01002017">
    <property type="protein sequence ID" value="GIX87640.1"/>
    <property type="molecule type" value="Genomic_DNA"/>
</dbReference>
<protein>
    <submittedName>
        <fullName evidence="3">Uncharacterized protein</fullName>
    </submittedName>
</protein>
<keyword evidence="2" id="KW-0812">Transmembrane</keyword>
<evidence type="ECO:0000256" key="2">
    <source>
        <dbReference type="SAM" id="Phobius"/>
    </source>
</evidence>
<organism evidence="3 4">
    <name type="scientific">Caerostris darwini</name>
    <dbReference type="NCBI Taxonomy" id="1538125"/>
    <lineage>
        <taxon>Eukaryota</taxon>
        <taxon>Metazoa</taxon>
        <taxon>Ecdysozoa</taxon>
        <taxon>Arthropoda</taxon>
        <taxon>Chelicerata</taxon>
        <taxon>Arachnida</taxon>
        <taxon>Araneae</taxon>
        <taxon>Araneomorphae</taxon>
        <taxon>Entelegynae</taxon>
        <taxon>Araneoidea</taxon>
        <taxon>Araneidae</taxon>
        <taxon>Caerostris</taxon>
    </lineage>
</organism>
<gene>
    <name evidence="3" type="ORF">CDAR_300371</name>
</gene>
<proteinExistence type="predicted"/>
<evidence type="ECO:0000313" key="3">
    <source>
        <dbReference type="EMBL" id="GIX87640.1"/>
    </source>
</evidence>
<feature type="transmembrane region" description="Helical" evidence="2">
    <location>
        <begin position="57"/>
        <end position="84"/>
    </location>
</feature>
<keyword evidence="2" id="KW-0472">Membrane</keyword>
<name>A0AAV4NRM2_9ARAC</name>
<sequence length="117" mass="13012">MRMLDLTLQEPKKHSLTSPDHQNSKDAPLGTVAYATNNIASQSFLDLVDWCVASSHWMVFFLFGFIIRFGCCVFLATAVVFLCCGRDTSIMREMVVAGIGVTGYKLHLYSTEGLELL</sequence>
<dbReference type="AlphaFoldDB" id="A0AAV4NRM2"/>
<evidence type="ECO:0000256" key="1">
    <source>
        <dbReference type="SAM" id="MobiDB-lite"/>
    </source>
</evidence>
<accession>A0AAV4NRM2</accession>
<reference evidence="3 4" key="1">
    <citation type="submission" date="2021-06" db="EMBL/GenBank/DDBJ databases">
        <title>Caerostris darwini draft genome.</title>
        <authorList>
            <person name="Kono N."/>
            <person name="Arakawa K."/>
        </authorList>
    </citation>
    <scope>NUCLEOTIDE SEQUENCE [LARGE SCALE GENOMIC DNA]</scope>
</reference>